<dbReference type="InterPro" id="IPR027417">
    <property type="entry name" value="P-loop_NTPase"/>
</dbReference>
<keyword evidence="4 7" id="KW-0067">ATP-binding</keyword>
<evidence type="ECO:0000256" key="5">
    <source>
        <dbReference type="ARBA" id="ARBA00038437"/>
    </source>
</evidence>
<dbReference type="InterPro" id="IPR050079">
    <property type="entry name" value="DEAD_box_RNA_helicase"/>
</dbReference>
<evidence type="ECO:0000259" key="10">
    <source>
        <dbReference type="PROSITE" id="PS51194"/>
    </source>
</evidence>
<dbReference type="SMART" id="SM00490">
    <property type="entry name" value="HELICc"/>
    <property type="match status" value="1"/>
</dbReference>
<dbReference type="InterPro" id="IPR001650">
    <property type="entry name" value="Helicase_C-like"/>
</dbReference>
<sequence length="435" mass="49165">MKFQELKLNESLLDGLMSMGFEEATPIQEQAIPKVLEGRDLIGCAQTGTGKTAAYLLPVLNRIAESNSNKINTLILAPTRELVQQIDQQLQGFGYFVNTSSIPIYGGGDGATWTRQKHAMKQGVDIIVATPGRLLSQLNTVDFDFSGLEHLILDEADRMLDMGFYDDIIRIISFIPKKRQTLLFSATMPRKIRELANKILHNPAEVNISISKPAAGVDQVAYSVYNKQKTPLLMNLLDEGNYESIIIFASRKEIVKDLEKEMIRKKYDVRAFHSDLEQPERESLMRDFKNKQVRVLIGTDILARGIDVEGIDLVVNYDSPSDPEDYVHRVGRTARASRTGKAVTFINEDDQRKFYKIERMIETVVPKGELPAELGEGPAYNPQPFRKNKRKNFKKSNNNKGKGNYKHKGYQGNKNSGHKSHNKGRNKQQHKKSGE</sequence>
<feature type="compositionally biased region" description="Basic residues" evidence="8">
    <location>
        <begin position="416"/>
        <end position="435"/>
    </location>
</feature>
<dbReference type="EMBL" id="JAPFQN010000005">
    <property type="protein sequence ID" value="MCX2744223.1"/>
    <property type="molecule type" value="Genomic_DNA"/>
</dbReference>
<accession>A0ABT3RS97</accession>
<dbReference type="PROSITE" id="PS51192">
    <property type="entry name" value="HELICASE_ATP_BIND_1"/>
    <property type="match status" value="1"/>
</dbReference>
<dbReference type="SUPFAM" id="SSF52540">
    <property type="entry name" value="P-loop containing nucleoside triphosphate hydrolases"/>
    <property type="match status" value="1"/>
</dbReference>
<gene>
    <name evidence="12" type="ORF">OO013_10120</name>
</gene>
<evidence type="ECO:0000259" key="9">
    <source>
        <dbReference type="PROSITE" id="PS51192"/>
    </source>
</evidence>
<dbReference type="Pfam" id="PF00271">
    <property type="entry name" value="Helicase_C"/>
    <property type="match status" value="1"/>
</dbReference>
<dbReference type="RefSeq" id="WP_266056688.1">
    <property type="nucleotide sequence ID" value="NZ_JAPFQN010000005.1"/>
</dbReference>
<dbReference type="PANTHER" id="PTHR47959:SF13">
    <property type="entry name" value="ATP-DEPENDENT RNA HELICASE RHLE"/>
    <property type="match status" value="1"/>
</dbReference>
<keyword evidence="2 7" id="KW-0378">Hydrolase</keyword>
<keyword evidence="13" id="KW-1185">Reference proteome</keyword>
<dbReference type="InterPro" id="IPR014001">
    <property type="entry name" value="Helicase_ATP-bd"/>
</dbReference>
<evidence type="ECO:0000256" key="4">
    <source>
        <dbReference type="ARBA" id="ARBA00022840"/>
    </source>
</evidence>
<comment type="similarity">
    <text evidence="5 7">Belongs to the DEAD box helicase family.</text>
</comment>
<evidence type="ECO:0000256" key="2">
    <source>
        <dbReference type="ARBA" id="ARBA00022801"/>
    </source>
</evidence>
<feature type="region of interest" description="Disordered" evidence="8">
    <location>
        <begin position="371"/>
        <end position="435"/>
    </location>
</feature>
<dbReference type="CDD" id="cd00268">
    <property type="entry name" value="DEADc"/>
    <property type="match status" value="1"/>
</dbReference>
<dbReference type="CDD" id="cd18787">
    <property type="entry name" value="SF2_C_DEAD"/>
    <property type="match status" value="1"/>
</dbReference>
<dbReference type="GO" id="GO:0004386">
    <property type="term" value="F:helicase activity"/>
    <property type="evidence" value="ECO:0007669"/>
    <property type="project" value="UniProtKB-KW"/>
</dbReference>
<dbReference type="Proteomes" id="UP001209885">
    <property type="component" value="Unassembled WGS sequence"/>
</dbReference>
<evidence type="ECO:0000256" key="7">
    <source>
        <dbReference type="RuleBase" id="RU000492"/>
    </source>
</evidence>
<evidence type="ECO:0000256" key="6">
    <source>
        <dbReference type="PROSITE-ProRule" id="PRU00552"/>
    </source>
</evidence>
<evidence type="ECO:0000256" key="1">
    <source>
        <dbReference type="ARBA" id="ARBA00022741"/>
    </source>
</evidence>
<evidence type="ECO:0000313" key="12">
    <source>
        <dbReference type="EMBL" id="MCX2744223.1"/>
    </source>
</evidence>
<dbReference type="PROSITE" id="PS51195">
    <property type="entry name" value="Q_MOTIF"/>
    <property type="match status" value="1"/>
</dbReference>
<dbReference type="PANTHER" id="PTHR47959">
    <property type="entry name" value="ATP-DEPENDENT RNA HELICASE RHLE-RELATED"/>
    <property type="match status" value="1"/>
</dbReference>
<reference evidence="12 13" key="1">
    <citation type="submission" date="2022-11" db="EMBL/GenBank/DDBJ databases">
        <title>The characterization of three novel Bacteroidetes species and genomic analysis of their roles in tidal elemental geochemical cycles.</title>
        <authorList>
            <person name="Ma K."/>
        </authorList>
    </citation>
    <scope>NUCLEOTIDE SEQUENCE [LARGE SCALE GENOMIC DNA]</scope>
    <source>
        <strain evidence="12 13">M17</strain>
    </source>
</reference>
<dbReference type="InterPro" id="IPR014014">
    <property type="entry name" value="RNA_helicase_DEAD_Q_motif"/>
</dbReference>
<dbReference type="Pfam" id="PF00270">
    <property type="entry name" value="DEAD"/>
    <property type="match status" value="1"/>
</dbReference>
<dbReference type="InterPro" id="IPR044742">
    <property type="entry name" value="DEAD/DEAH_RhlB"/>
</dbReference>
<organism evidence="12 13">
    <name type="scientific">Mangrovivirga halotolerans</name>
    <dbReference type="NCBI Taxonomy" id="2993936"/>
    <lineage>
        <taxon>Bacteria</taxon>
        <taxon>Pseudomonadati</taxon>
        <taxon>Bacteroidota</taxon>
        <taxon>Cytophagia</taxon>
        <taxon>Cytophagales</taxon>
        <taxon>Mangrovivirgaceae</taxon>
        <taxon>Mangrovivirga</taxon>
    </lineage>
</organism>
<dbReference type="SMART" id="SM00487">
    <property type="entry name" value="DEXDc"/>
    <property type="match status" value="1"/>
</dbReference>
<dbReference type="InterPro" id="IPR000629">
    <property type="entry name" value="RNA-helicase_DEAD-box_CS"/>
</dbReference>
<protein>
    <submittedName>
        <fullName evidence="12">DEAD/DEAH box helicase</fullName>
    </submittedName>
</protein>
<name>A0ABT3RS97_9BACT</name>
<dbReference type="Gene3D" id="3.40.50.300">
    <property type="entry name" value="P-loop containing nucleotide triphosphate hydrolases"/>
    <property type="match status" value="2"/>
</dbReference>
<feature type="domain" description="DEAD-box RNA helicase Q" evidence="11">
    <location>
        <begin position="1"/>
        <end position="29"/>
    </location>
</feature>
<proteinExistence type="inferred from homology"/>
<dbReference type="PROSITE" id="PS00039">
    <property type="entry name" value="DEAD_ATP_HELICASE"/>
    <property type="match status" value="1"/>
</dbReference>
<comment type="caution">
    <text evidence="12">The sequence shown here is derived from an EMBL/GenBank/DDBJ whole genome shotgun (WGS) entry which is preliminary data.</text>
</comment>
<feature type="short sequence motif" description="Q motif" evidence="6">
    <location>
        <begin position="1"/>
        <end position="29"/>
    </location>
</feature>
<feature type="domain" description="Helicase ATP-binding" evidence="9">
    <location>
        <begin position="32"/>
        <end position="206"/>
    </location>
</feature>
<feature type="domain" description="Helicase C-terminal" evidence="10">
    <location>
        <begin position="228"/>
        <end position="378"/>
    </location>
</feature>
<dbReference type="InterPro" id="IPR011545">
    <property type="entry name" value="DEAD/DEAH_box_helicase_dom"/>
</dbReference>
<evidence type="ECO:0000256" key="3">
    <source>
        <dbReference type="ARBA" id="ARBA00022806"/>
    </source>
</evidence>
<evidence type="ECO:0000256" key="8">
    <source>
        <dbReference type="SAM" id="MobiDB-lite"/>
    </source>
</evidence>
<evidence type="ECO:0000259" key="11">
    <source>
        <dbReference type="PROSITE" id="PS51195"/>
    </source>
</evidence>
<keyword evidence="3 7" id="KW-0347">Helicase</keyword>
<keyword evidence="1 7" id="KW-0547">Nucleotide-binding</keyword>
<evidence type="ECO:0000313" key="13">
    <source>
        <dbReference type="Proteomes" id="UP001209885"/>
    </source>
</evidence>
<dbReference type="PROSITE" id="PS51194">
    <property type="entry name" value="HELICASE_CTER"/>
    <property type="match status" value="1"/>
</dbReference>